<protein>
    <submittedName>
        <fullName evidence="1">Uncharacterized protein</fullName>
    </submittedName>
</protein>
<dbReference type="AlphaFoldDB" id="A0A6C0HZQ6"/>
<name>A0A6C0HZQ6_9ZZZZ</name>
<dbReference type="EMBL" id="MN740057">
    <property type="protein sequence ID" value="QHT86002.1"/>
    <property type="molecule type" value="Genomic_DNA"/>
</dbReference>
<accession>A0A6C0HZQ6</accession>
<sequence length="116" mass="13067">MASTRNRNFQGNYDLEQQSNINNMQFNTYKNYGLAATNHFAGDGLLMGWRAPTSLAYNATDIESQLRGICSTNLTGSSFKVEPDFKCMEHLSIIDRTPLILPQPLRVDLNQRPLPS</sequence>
<organism evidence="1">
    <name type="scientific">viral metagenome</name>
    <dbReference type="NCBI Taxonomy" id="1070528"/>
    <lineage>
        <taxon>unclassified sequences</taxon>
        <taxon>metagenomes</taxon>
        <taxon>organismal metagenomes</taxon>
    </lineage>
</organism>
<reference evidence="1" key="1">
    <citation type="journal article" date="2020" name="Nature">
        <title>Giant virus diversity and host interactions through global metagenomics.</title>
        <authorList>
            <person name="Schulz F."/>
            <person name="Roux S."/>
            <person name="Paez-Espino D."/>
            <person name="Jungbluth S."/>
            <person name="Walsh D.A."/>
            <person name="Denef V.J."/>
            <person name="McMahon K.D."/>
            <person name="Konstantinidis K.T."/>
            <person name="Eloe-Fadrosh E.A."/>
            <person name="Kyrpides N.C."/>
            <person name="Woyke T."/>
        </authorList>
    </citation>
    <scope>NUCLEOTIDE SEQUENCE</scope>
    <source>
        <strain evidence="1">GVMAG-M-3300023184-184</strain>
    </source>
</reference>
<proteinExistence type="predicted"/>
<evidence type="ECO:0000313" key="1">
    <source>
        <dbReference type="EMBL" id="QHT86002.1"/>
    </source>
</evidence>